<dbReference type="Proteomes" id="UP000007014">
    <property type="component" value="Chromosome 3"/>
</dbReference>
<evidence type="ECO:0000256" key="3">
    <source>
        <dbReference type="ARBA" id="ARBA00023125"/>
    </source>
</evidence>
<name>M1UNL3_CYAM1</name>
<proteinExistence type="inferred from homology"/>
<comment type="similarity">
    <text evidence="1">Belongs to the CENP-X/MHF2 family.</text>
</comment>
<evidence type="ECO:0000313" key="6">
    <source>
        <dbReference type="Proteomes" id="UP000007014"/>
    </source>
</evidence>
<evidence type="ECO:0000256" key="1">
    <source>
        <dbReference type="ARBA" id="ARBA00009359"/>
    </source>
</evidence>
<dbReference type="OrthoDB" id="10561807at2759"/>
<evidence type="ECO:0000256" key="2">
    <source>
        <dbReference type="ARBA" id="ARBA00022763"/>
    </source>
</evidence>
<dbReference type="InterPro" id="IPR018552">
    <property type="entry name" value="CENP-X"/>
</dbReference>
<reference evidence="5 6" key="2">
    <citation type="journal article" date="2007" name="BMC Biol.">
        <title>A 100%-complete sequence reveals unusually simple genomic features in the hot-spring red alga Cyanidioschyzon merolae.</title>
        <authorList>
            <person name="Nozaki H."/>
            <person name="Takano H."/>
            <person name="Misumi O."/>
            <person name="Terasawa K."/>
            <person name="Matsuzaki M."/>
            <person name="Maruyama S."/>
            <person name="Nishida K."/>
            <person name="Yagisawa F."/>
            <person name="Yoshida Y."/>
            <person name="Fujiwara T."/>
            <person name="Takio S."/>
            <person name="Tamura K."/>
            <person name="Chung S.J."/>
            <person name="Nakamura S."/>
            <person name="Kuroiwa H."/>
            <person name="Tanaka K."/>
            <person name="Sato N."/>
            <person name="Kuroiwa T."/>
        </authorList>
    </citation>
    <scope>NUCLEOTIDE SEQUENCE [LARGE SCALE GENOMIC DNA]</scope>
    <source>
        <strain evidence="5 6">10D</strain>
    </source>
</reference>
<dbReference type="RefSeq" id="XP_005535277.1">
    <property type="nucleotide sequence ID" value="XM_005535220.1"/>
</dbReference>
<keyword evidence="6" id="KW-1185">Reference proteome</keyword>
<keyword evidence="4" id="KW-0234">DNA repair</keyword>
<accession>M1UNL3</accession>
<dbReference type="Gene3D" id="6.10.130.30">
    <property type="match status" value="1"/>
</dbReference>
<organism evidence="5 6">
    <name type="scientific">Cyanidioschyzon merolae (strain NIES-3377 / 10D)</name>
    <name type="common">Unicellular red alga</name>
    <dbReference type="NCBI Taxonomy" id="280699"/>
    <lineage>
        <taxon>Eukaryota</taxon>
        <taxon>Rhodophyta</taxon>
        <taxon>Bangiophyceae</taxon>
        <taxon>Cyanidiales</taxon>
        <taxon>Cyanidiaceae</taxon>
        <taxon>Cyanidioschyzon</taxon>
    </lineage>
</organism>
<dbReference type="GO" id="GO:0003677">
    <property type="term" value="F:DNA binding"/>
    <property type="evidence" value="ECO:0007669"/>
    <property type="project" value="UniProtKB-KW"/>
</dbReference>
<dbReference type="EMBL" id="AP006485">
    <property type="protein sequence ID" value="BAM78991.1"/>
    <property type="molecule type" value="Genomic_DNA"/>
</dbReference>
<keyword evidence="2" id="KW-0227">DNA damage</keyword>
<dbReference type="KEGG" id="cme:CYME_CMC048C"/>
<gene>
    <name evidence="5" type="ORF">CYME_CMC048C</name>
</gene>
<dbReference type="Pfam" id="PF09415">
    <property type="entry name" value="CENP-X"/>
    <property type="match status" value="1"/>
</dbReference>
<evidence type="ECO:0000256" key="4">
    <source>
        <dbReference type="ARBA" id="ARBA00023204"/>
    </source>
</evidence>
<keyword evidence="3" id="KW-0238">DNA-binding</keyword>
<dbReference type="GO" id="GO:0051382">
    <property type="term" value="P:kinetochore assembly"/>
    <property type="evidence" value="ECO:0007669"/>
    <property type="project" value="InterPro"/>
</dbReference>
<dbReference type="GO" id="GO:0006281">
    <property type="term" value="P:DNA repair"/>
    <property type="evidence" value="ECO:0007669"/>
    <property type="project" value="UniProtKB-KW"/>
</dbReference>
<reference evidence="5 6" key="1">
    <citation type="journal article" date="2004" name="Nature">
        <title>Genome sequence of the ultrasmall unicellular red alga Cyanidioschyzon merolae 10D.</title>
        <authorList>
            <person name="Matsuzaki M."/>
            <person name="Misumi O."/>
            <person name="Shin-i T."/>
            <person name="Maruyama S."/>
            <person name="Takahara M."/>
            <person name="Miyagishima S."/>
            <person name="Mori T."/>
            <person name="Nishida K."/>
            <person name="Yagisawa F."/>
            <person name="Nishida K."/>
            <person name="Yoshida Y."/>
            <person name="Nishimura Y."/>
            <person name="Nakao S."/>
            <person name="Kobayashi T."/>
            <person name="Momoyama Y."/>
            <person name="Higashiyama T."/>
            <person name="Minoda A."/>
            <person name="Sano M."/>
            <person name="Nomoto H."/>
            <person name="Oishi K."/>
            <person name="Hayashi H."/>
            <person name="Ohta F."/>
            <person name="Nishizaka S."/>
            <person name="Haga S."/>
            <person name="Miura S."/>
            <person name="Morishita T."/>
            <person name="Kabeya Y."/>
            <person name="Terasawa K."/>
            <person name="Suzuki Y."/>
            <person name="Ishii Y."/>
            <person name="Asakawa S."/>
            <person name="Takano H."/>
            <person name="Ohta N."/>
            <person name="Kuroiwa H."/>
            <person name="Tanaka K."/>
            <person name="Shimizu N."/>
            <person name="Sugano S."/>
            <person name="Sato N."/>
            <person name="Nozaki H."/>
            <person name="Ogasawara N."/>
            <person name="Kohara Y."/>
            <person name="Kuroiwa T."/>
        </authorList>
    </citation>
    <scope>NUCLEOTIDE SEQUENCE [LARGE SCALE GENOMIC DNA]</scope>
    <source>
        <strain evidence="5 6">10D</strain>
    </source>
</reference>
<dbReference type="GeneID" id="16992434"/>
<sequence>MELDLAQETLERKRVSTLVRCALQRLEAELRAGTDTVAGRDGRFPKLTPTASRALTYYVRLFTLECLQRSILEAEIEAGVGDRAEESLVNLATTETPEDVGSRHVSAVESSRVVRVQPEHVLRVIPQLLLDF</sequence>
<protein>
    <submittedName>
        <fullName evidence="5">Uncharacterized protein</fullName>
    </submittedName>
</protein>
<evidence type="ECO:0000313" key="5">
    <source>
        <dbReference type="EMBL" id="BAM78991.1"/>
    </source>
</evidence>
<dbReference type="AlphaFoldDB" id="M1UNL3"/>